<dbReference type="Gene3D" id="1.20.1510.10">
    <property type="entry name" value="Cation efflux protein transmembrane domain"/>
    <property type="match status" value="1"/>
</dbReference>
<dbReference type="PANTHER" id="PTHR45755">
    <property type="match status" value="1"/>
</dbReference>
<dbReference type="PANTHER" id="PTHR45755:SF4">
    <property type="entry name" value="ZINC TRANSPORTER 7"/>
    <property type="match status" value="1"/>
</dbReference>
<evidence type="ECO:0000256" key="6">
    <source>
        <dbReference type="ARBA" id="ARBA00023065"/>
    </source>
</evidence>
<protein>
    <submittedName>
        <fullName evidence="11">Zinc transporter 7</fullName>
    </submittedName>
</protein>
<proteinExistence type="inferred from homology"/>
<comment type="caution">
    <text evidence="11">The sequence shown here is derived from an EMBL/GenBank/DDBJ whole genome shotgun (WGS) entry which is preliminary data.</text>
</comment>
<dbReference type="SUPFAM" id="SSF161111">
    <property type="entry name" value="Cation efflux protein transmembrane domain-like"/>
    <property type="match status" value="1"/>
</dbReference>
<evidence type="ECO:0000256" key="1">
    <source>
        <dbReference type="ARBA" id="ARBA00004141"/>
    </source>
</evidence>
<feature type="transmembrane region" description="Helical" evidence="9">
    <location>
        <begin position="42"/>
        <end position="61"/>
    </location>
</feature>
<evidence type="ECO:0000256" key="2">
    <source>
        <dbReference type="ARBA" id="ARBA00008873"/>
    </source>
</evidence>
<gene>
    <name evidence="11" type="ORF">M0813_01620</name>
</gene>
<keyword evidence="5 9" id="KW-1133">Transmembrane helix</keyword>
<keyword evidence="3" id="KW-0813">Transport</keyword>
<dbReference type="NCBIfam" id="TIGR01297">
    <property type="entry name" value="CDF"/>
    <property type="match status" value="1"/>
</dbReference>
<dbReference type="InterPro" id="IPR002524">
    <property type="entry name" value="Cation_efflux"/>
</dbReference>
<reference evidence="11" key="1">
    <citation type="submission" date="2022-08" db="EMBL/GenBank/DDBJ databases">
        <title>Novel sulfate-reducing endosymbionts in the free-living metamonad Anaeramoeba.</title>
        <authorList>
            <person name="Jerlstrom-Hultqvist J."/>
            <person name="Cepicka I."/>
            <person name="Gallot-Lavallee L."/>
            <person name="Salas-Leiva D."/>
            <person name="Curtis B.A."/>
            <person name="Zahonova K."/>
            <person name="Pipaliya S."/>
            <person name="Dacks J."/>
            <person name="Roger A.J."/>
        </authorList>
    </citation>
    <scope>NUCLEOTIDE SEQUENCE</scope>
    <source>
        <strain evidence="11">Schooner1</strain>
    </source>
</reference>
<evidence type="ECO:0000256" key="9">
    <source>
        <dbReference type="SAM" id="Phobius"/>
    </source>
</evidence>
<comment type="similarity">
    <text evidence="2">Belongs to the cation diffusion facilitator (CDF) transporter (TC 2.A.4) family. SLC30A subfamily.</text>
</comment>
<dbReference type="InterPro" id="IPR027469">
    <property type="entry name" value="Cation_efflux_TMD_sf"/>
</dbReference>
<dbReference type="EMBL" id="JAOAOG010000054">
    <property type="protein sequence ID" value="KAJ6251850.1"/>
    <property type="molecule type" value="Genomic_DNA"/>
</dbReference>
<comment type="subcellular location">
    <subcellularLocation>
        <location evidence="1">Membrane</location>
        <topology evidence="1">Multi-pass membrane protein</topology>
    </subcellularLocation>
</comment>
<evidence type="ECO:0000256" key="7">
    <source>
        <dbReference type="ARBA" id="ARBA00023136"/>
    </source>
</evidence>
<accession>A0ABQ8Z4Y8</accession>
<dbReference type="InterPro" id="IPR058533">
    <property type="entry name" value="Cation_efflux_TM"/>
</dbReference>
<keyword evidence="6" id="KW-0406">Ion transport</keyword>
<dbReference type="Pfam" id="PF01545">
    <property type="entry name" value="Cation_efflux"/>
    <property type="match status" value="1"/>
</dbReference>
<name>A0ABQ8Z4Y8_9EUKA</name>
<feature type="transmembrane region" description="Helical" evidence="9">
    <location>
        <begin position="275"/>
        <end position="298"/>
    </location>
</feature>
<dbReference type="InterPro" id="IPR045316">
    <property type="entry name" value="Msc2-like"/>
</dbReference>
<evidence type="ECO:0000256" key="5">
    <source>
        <dbReference type="ARBA" id="ARBA00022989"/>
    </source>
</evidence>
<organism evidence="11 12">
    <name type="scientific">Anaeramoeba flamelloides</name>
    <dbReference type="NCBI Taxonomy" id="1746091"/>
    <lineage>
        <taxon>Eukaryota</taxon>
        <taxon>Metamonada</taxon>
        <taxon>Anaeramoebidae</taxon>
        <taxon>Anaeramoeba</taxon>
    </lineage>
</organism>
<keyword evidence="4 9" id="KW-0812">Transmembrane</keyword>
<feature type="transmembrane region" description="Helical" evidence="9">
    <location>
        <begin position="143"/>
        <end position="163"/>
    </location>
</feature>
<keyword evidence="7 9" id="KW-0472">Membrane</keyword>
<evidence type="ECO:0000256" key="3">
    <source>
        <dbReference type="ARBA" id="ARBA00022448"/>
    </source>
</evidence>
<feature type="domain" description="Cation efflux protein transmembrane" evidence="10">
    <location>
        <begin position="42"/>
        <end position="304"/>
    </location>
</feature>
<feature type="region of interest" description="Disordered" evidence="8">
    <location>
        <begin position="171"/>
        <end position="208"/>
    </location>
</feature>
<feature type="transmembrane region" description="Helical" evidence="9">
    <location>
        <begin position="112"/>
        <end position="131"/>
    </location>
</feature>
<evidence type="ECO:0000313" key="12">
    <source>
        <dbReference type="Proteomes" id="UP001150062"/>
    </source>
</evidence>
<dbReference type="Proteomes" id="UP001150062">
    <property type="component" value="Unassembled WGS sequence"/>
</dbReference>
<evidence type="ECO:0000256" key="4">
    <source>
        <dbReference type="ARBA" id="ARBA00022692"/>
    </source>
</evidence>
<feature type="transmembrane region" description="Helical" evidence="9">
    <location>
        <begin position="73"/>
        <end position="91"/>
    </location>
</feature>
<evidence type="ECO:0000256" key="8">
    <source>
        <dbReference type="SAM" id="MobiDB-lite"/>
    </source>
</evidence>
<evidence type="ECO:0000259" key="10">
    <source>
        <dbReference type="Pfam" id="PF01545"/>
    </source>
</evidence>
<evidence type="ECO:0000313" key="11">
    <source>
        <dbReference type="EMBL" id="KAJ6251850.1"/>
    </source>
</evidence>
<sequence length="457" mass="52863">MLDDLGFKSYETRPRQYKNLTLQTQISKIFSTIMKHSDTRRIFLFFLINLSFMFVEFLYSILSDSLTLLSDSFHMLFDCISLFAGLFASYVSKLPRNSNYTYGYSRIEPLSGFANSIFLVCVGLLILRESIERLIISVTVKTERLFVVSIIGLVINLIGMYLFRDRTAETKKSSKTKKNPNESNNDVESGKFSGDNGDQFNKRSGDNDSTSIGIKNYVNFDRHMIQNKEIEKVKEKNKKVVNDNLEGIWFHVLSDTLGSVVVIISTIFIDNLQWYWVDSFCSLILSLVIIVSVLPLLIRTFRLLAHKQDPALNANIQNTINKLILKYHCSIVDYKSWVIANNEMVITIHLSAQKNSKKEQIIQLIKQSLQNEYQVKKENITIQIQYFDSHLQNLSNNFNSTTYEYDSNVNSNNKINNNYFNNKNQQNQINSLIFRKLPQKQFTSIGVSVNNHLENWI</sequence>
<feature type="transmembrane region" description="Helical" evidence="9">
    <location>
        <begin position="248"/>
        <end position="269"/>
    </location>
</feature>
<keyword evidence="12" id="KW-1185">Reference proteome</keyword>